<proteinExistence type="predicted"/>
<accession>A0AAV0B1D5</accession>
<evidence type="ECO:0000313" key="1">
    <source>
        <dbReference type="EMBL" id="CAH7677042.1"/>
    </source>
</evidence>
<dbReference type="AlphaFoldDB" id="A0AAV0B1D5"/>
<keyword evidence="2" id="KW-1185">Reference proteome</keyword>
<reference evidence="1" key="1">
    <citation type="submission" date="2022-06" db="EMBL/GenBank/DDBJ databases">
        <authorList>
            <consortium name="SYNGENTA / RWTH Aachen University"/>
        </authorList>
    </citation>
    <scope>NUCLEOTIDE SEQUENCE</scope>
</reference>
<organism evidence="1 2">
    <name type="scientific">Phakopsora pachyrhizi</name>
    <name type="common">Asian soybean rust disease fungus</name>
    <dbReference type="NCBI Taxonomy" id="170000"/>
    <lineage>
        <taxon>Eukaryota</taxon>
        <taxon>Fungi</taxon>
        <taxon>Dikarya</taxon>
        <taxon>Basidiomycota</taxon>
        <taxon>Pucciniomycotina</taxon>
        <taxon>Pucciniomycetes</taxon>
        <taxon>Pucciniales</taxon>
        <taxon>Phakopsoraceae</taxon>
        <taxon>Phakopsora</taxon>
    </lineage>
</organism>
<evidence type="ECO:0000313" key="2">
    <source>
        <dbReference type="Proteomes" id="UP001153365"/>
    </source>
</evidence>
<protein>
    <submittedName>
        <fullName evidence="1">Uncharacterized protein</fullName>
    </submittedName>
</protein>
<dbReference type="Proteomes" id="UP001153365">
    <property type="component" value="Unassembled WGS sequence"/>
</dbReference>
<comment type="caution">
    <text evidence="1">The sequence shown here is derived from an EMBL/GenBank/DDBJ whole genome shotgun (WGS) entry which is preliminary data.</text>
</comment>
<dbReference type="EMBL" id="CALTRL010002888">
    <property type="protein sequence ID" value="CAH7677042.1"/>
    <property type="molecule type" value="Genomic_DNA"/>
</dbReference>
<name>A0AAV0B1D5_PHAPC</name>
<gene>
    <name evidence="1" type="ORF">PPACK8108_LOCUS12168</name>
</gene>
<sequence length="79" mass="9350">MVPNGKNDAVSERLRDDDLDGTETMVMILHSVYHSEQCRRMFLTEERNEGWRLKDRTTDFVKFSDSEKKERESLRLLAS</sequence>